<reference evidence="10" key="1">
    <citation type="journal article" date="2018" name="DNA Res.">
        <title>Multiple hybrid de novo genome assembly of finger millet, an orphan allotetraploid crop.</title>
        <authorList>
            <person name="Hatakeyama M."/>
            <person name="Aluri S."/>
            <person name="Balachadran M.T."/>
            <person name="Sivarajan S.R."/>
            <person name="Patrignani A."/>
            <person name="Gruter S."/>
            <person name="Poveda L."/>
            <person name="Shimizu-Inatsugi R."/>
            <person name="Baeten J."/>
            <person name="Francoijs K.J."/>
            <person name="Nataraja K.N."/>
            <person name="Reddy Y.A.N."/>
            <person name="Phadnis S."/>
            <person name="Ravikumar R.L."/>
            <person name="Schlapbach R."/>
            <person name="Sreeman S.M."/>
            <person name="Shimizu K.K."/>
        </authorList>
    </citation>
    <scope>NUCLEOTIDE SEQUENCE</scope>
</reference>
<sequence length="184" mass="19074">MGGNVERKVRVAEVTLRCVLCGLGTLAAALVATDKQTRTFFTMQKTAAFTDVRALVVLVAANAVAAGYSLLQAARCLFFFGSSVGLRSSRAIAWCVFSGDQALAYVALGAAAAALQASVVSKRGLPAFQWMEVCGLYGAFCRKAGGGIACAVAGVLAAVALAFISAFNLFRLYGKKKNGGATTW</sequence>
<evidence type="ECO:0000256" key="3">
    <source>
        <dbReference type="ARBA" id="ARBA00011489"/>
    </source>
</evidence>
<comment type="similarity">
    <text evidence="2 8">Belongs to the Casparian strip membrane proteins (CASP) family.</text>
</comment>
<evidence type="ECO:0000313" key="10">
    <source>
        <dbReference type="EMBL" id="GJN34986.1"/>
    </source>
</evidence>
<feature type="domain" description="Casparian strip membrane protein" evidence="9">
    <location>
        <begin position="7"/>
        <end position="156"/>
    </location>
</feature>
<comment type="caution">
    <text evidence="10">The sequence shown here is derived from an EMBL/GenBank/DDBJ whole genome shotgun (WGS) entry which is preliminary data.</text>
</comment>
<dbReference type="EMBL" id="BQKI01000086">
    <property type="protein sequence ID" value="GJN34986.1"/>
    <property type="molecule type" value="Genomic_DNA"/>
</dbReference>
<evidence type="ECO:0000259" key="9">
    <source>
        <dbReference type="Pfam" id="PF04535"/>
    </source>
</evidence>
<protein>
    <recommendedName>
        <fullName evidence="8">CASP-like protein</fullName>
    </recommendedName>
</protein>
<evidence type="ECO:0000256" key="7">
    <source>
        <dbReference type="ARBA" id="ARBA00023136"/>
    </source>
</evidence>
<keyword evidence="5 8" id="KW-0812">Transmembrane</keyword>
<evidence type="ECO:0000313" key="11">
    <source>
        <dbReference type="Proteomes" id="UP001054889"/>
    </source>
</evidence>
<evidence type="ECO:0000256" key="4">
    <source>
        <dbReference type="ARBA" id="ARBA00022475"/>
    </source>
</evidence>
<feature type="transmembrane region" description="Helical" evidence="8">
    <location>
        <begin position="52"/>
        <end position="71"/>
    </location>
</feature>
<keyword evidence="6 8" id="KW-1133">Transmembrane helix</keyword>
<comment type="subcellular location">
    <subcellularLocation>
        <location evidence="1 8">Cell membrane</location>
        <topology evidence="1 8">Multi-pass membrane protein</topology>
    </subcellularLocation>
</comment>
<dbReference type="Proteomes" id="UP001054889">
    <property type="component" value="Unassembled WGS sequence"/>
</dbReference>
<proteinExistence type="inferred from homology"/>
<evidence type="ECO:0000256" key="8">
    <source>
        <dbReference type="RuleBase" id="RU361233"/>
    </source>
</evidence>
<feature type="transmembrane region" description="Helical" evidence="8">
    <location>
        <begin position="14"/>
        <end position="32"/>
    </location>
</feature>
<dbReference type="PANTHER" id="PTHR33573:SF64">
    <property type="entry name" value="CASP-LIKE PROTEIN 2B1"/>
    <property type="match status" value="1"/>
</dbReference>
<dbReference type="InterPro" id="IPR006702">
    <property type="entry name" value="CASP_dom"/>
</dbReference>
<feature type="transmembrane region" description="Helical" evidence="8">
    <location>
        <begin position="91"/>
        <end position="115"/>
    </location>
</feature>
<evidence type="ECO:0000256" key="6">
    <source>
        <dbReference type="ARBA" id="ARBA00022989"/>
    </source>
</evidence>
<accession>A0AAV5FJL1</accession>
<evidence type="ECO:0000256" key="2">
    <source>
        <dbReference type="ARBA" id="ARBA00007651"/>
    </source>
</evidence>
<feature type="transmembrane region" description="Helical" evidence="8">
    <location>
        <begin position="146"/>
        <end position="170"/>
    </location>
</feature>
<keyword evidence="4 8" id="KW-1003">Cell membrane</keyword>
<dbReference type="NCBIfam" id="TIGR01569">
    <property type="entry name" value="A_tha_TIGR01569"/>
    <property type="match status" value="1"/>
</dbReference>
<name>A0AAV5FJL1_ELECO</name>
<dbReference type="GO" id="GO:0005886">
    <property type="term" value="C:plasma membrane"/>
    <property type="evidence" value="ECO:0007669"/>
    <property type="project" value="UniProtKB-SubCell"/>
</dbReference>
<dbReference type="AlphaFoldDB" id="A0AAV5FJL1"/>
<keyword evidence="11" id="KW-1185">Reference proteome</keyword>
<dbReference type="PANTHER" id="PTHR33573">
    <property type="entry name" value="CASP-LIKE PROTEIN 4A4"/>
    <property type="match status" value="1"/>
</dbReference>
<organism evidence="10 11">
    <name type="scientific">Eleusine coracana subsp. coracana</name>
    <dbReference type="NCBI Taxonomy" id="191504"/>
    <lineage>
        <taxon>Eukaryota</taxon>
        <taxon>Viridiplantae</taxon>
        <taxon>Streptophyta</taxon>
        <taxon>Embryophyta</taxon>
        <taxon>Tracheophyta</taxon>
        <taxon>Spermatophyta</taxon>
        <taxon>Magnoliopsida</taxon>
        <taxon>Liliopsida</taxon>
        <taxon>Poales</taxon>
        <taxon>Poaceae</taxon>
        <taxon>PACMAD clade</taxon>
        <taxon>Chloridoideae</taxon>
        <taxon>Cynodonteae</taxon>
        <taxon>Eleusininae</taxon>
        <taxon>Eleusine</taxon>
    </lineage>
</organism>
<reference evidence="10" key="2">
    <citation type="submission" date="2021-12" db="EMBL/GenBank/DDBJ databases">
        <title>Resequencing data analysis of finger millet.</title>
        <authorList>
            <person name="Hatakeyama M."/>
            <person name="Aluri S."/>
            <person name="Balachadran M.T."/>
            <person name="Sivarajan S.R."/>
            <person name="Poveda L."/>
            <person name="Shimizu-Inatsugi R."/>
            <person name="Schlapbach R."/>
            <person name="Sreeman S.M."/>
            <person name="Shimizu K.K."/>
        </authorList>
    </citation>
    <scope>NUCLEOTIDE SEQUENCE</scope>
</reference>
<dbReference type="InterPro" id="IPR006459">
    <property type="entry name" value="CASP/CASPL"/>
</dbReference>
<dbReference type="Pfam" id="PF04535">
    <property type="entry name" value="CASP_dom"/>
    <property type="match status" value="1"/>
</dbReference>
<comment type="subunit">
    <text evidence="3 8">Homodimer and heterodimers.</text>
</comment>
<gene>
    <name evidence="10" type="primary">gb23706</name>
    <name evidence="10" type="ORF">PR202_gb23706</name>
</gene>
<keyword evidence="7 8" id="KW-0472">Membrane</keyword>
<evidence type="ECO:0000256" key="5">
    <source>
        <dbReference type="ARBA" id="ARBA00022692"/>
    </source>
</evidence>
<evidence type="ECO:0000256" key="1">
    <source>
        <dbReference type="ARBA" id="ARBA00004651"/>
    </source>
</evidence>